<dbReference type="SUPFAM" id="SSF46785">
    <property type="entry name" value="Winged helix' DNA-binding domain"/>
    <property type="match status" value="1"/>
</dbReference>
<evidence type="ECO:0000313" key="2">
    <source>
        <dbReference type="Proteomes" id="UP000316560"/>
    </source>
</evidence>
<comment type="caution">
    <text evidence="1">The sequence shown here is derived from an EMBL/GenBank/DDBJ whole genome shotgun (WGS) entry which is preliminary data.</text>
</comment>
<keyword evidence="2" id="KW-1185">Reference proteome</keyword>
<evidence type="ECO:0000313" key="1">
    <source>
        <dbReference type="EMBL" id="TQO20111.1"/>
    </source>
</evidence>
<dbReference type="EMBL" id="VFRA01000001">
    <property type="protein sequence ID" value="TQO20111.1"/>
    <property type="molecule type" value="Genomic_DNA"/>
</dbReference>
<evidence type="ECO:0008006" key="3">
    <source>
        <dbReference type="Google" id="ProtNLM"/>
    </source>
</evidence>
<dbReference type="AlphaFoldDB" id="A0A8H2K9G2"/>
<name>A0A8H2K9G2_9MICO</name>
<sequence length="157" mass="16994">MNTQQPISYWVKLVDRLIDDLFASTLEEHGITRRQWQLLNVLAAGAADVEKLDIEIAPYLTPAIAGVPPSPGTHSSSLESLTELVESDWLSTDGAHYQLTARGSTVVERLTAVIATERQRATVGVTTEQYGTAITVLETMARNLNPEGESSAPPPVP</sequence>
<proteinExistence type="predicted"/>
<dbReference type="RefSeq" id="WP_141990500.1">
    <property type="nucleotide sequence ID" value="NZ_VFRA01000001.1"/>
</dbReference>
<dbReference type="Proteomes" id="UP000316560">
    <property type="component" value="Unassembled WGS sequence"/>
</dbReference>
<dbReference type="InterPro" id="IPR036388">
    <property type="entry name" value="WH-like_DNA-bd_sf"/>
</dbReference>
<gene>
    <name evidence="1" type="ORF">FB472_1723</name>
</gene>
<protein>
    <recommendedName>
        <fullName evidence="3">DNA-binding MarR family transcriptional regulator</fullName>
    </recommendedName>
</protein>
<accession>A0A8H2K9G2</accession>
<organism evidence="1 2">
    <name type="scientific">Rhodoglobus vestalii</name>
    <dbReference type="NCBI Taxonomy" id="193384"/>
    <lineage>
        <taxon>Bacteria</taxon>
        <taxon>Bacillati</taxon>
        <taxon>Actinomycetota</taxon>
        <taxon>Actinomycetes</taxon>
        <taxon>Micrococcales</taxon>
        <taxon>Microbacteriaceae</taxon>
        <taxon>Rhodoglobus</taxon>
    </lineage>
</organism>
<dbReference type="Gene3D" id="1.10.10.10">
    <property type="entry name" value="Winged helix-like DNA-binding domain superfamily/Winged helix DNA-binding domain"/>
    <property type="match status" value="1"/>
</dbReference>
<dbReference type="InterPro" id="IPR036390">
    <property type="entry name" value="WH_DNA-bd_sf"/>
</dbReference>
<dbReference type="OrthoDB" id="3697068at2"/>
<reference evidence="1 2" key="1">
    <citation type="submission" date="2019-06" db="EMBL/GenBank/DDBJ databases">
        <title>Sequencing the genomes of 1000 actinobacteria strains.</title>
        <authorList>
            <person name="Klenk H.-P."/>
        </authorList>
    </citation>
    <scope>NUCLEOTIDE SEQUENCE [LARGE SCALE GENOMIC DNA]</scope>
    <source>
        <strain evidence="1 2">DSM 21947</strain>
    </source>
</reference>